<dbReference type="PANTHER" id="PTHR30329:SF21">
    <property type="entry name" value="LIPOPROTEIN YIAD-RELATED"/>
    <property type="match status" value="1"/>
</dbReference>
<keyword evidence="1 2" id="KW-0472">Membrane</keyword>
<dbReference type="Pfam" id="PF00691">
    <property type="entry name" value="OmpA"/>
    <property type="match status" value="1"/>
</dbReference>
<dbReference type="Gene3D" id="3.30.1330.60">
    <property type="entry name" value="OmpA-like domain"/>
    <property type="match status" value="1"/>
</dbReference>
<accession>A0A1W1UMW0</accession>
<dbReference type="STRING" id="695939.SAMN00790413_04861"/>
<proteinExistence type="predicted"/>
<keyword evidence="2" id="KW-1133">Transmembrane helix</keyword>
<protein>
    <submittedName>
        <fullName evidence="4">Chemotaxis protein MotB</fullName>
    </submittedName>
</protein>
<dbReference type="GO" id="GO:0016020">
    <property type="term" value="C:membrane"/>
    <property type="evidence" value="ECO:0007669"/>
    <property type="project" value="UniProtKB-UniRule"/>
</dbReference>
<dbReference type="AlphaFoldDB" id="A0A1W1UMW0"/>
<evidence type="ECO:0000313" key="5">
    <source>
        <dbReference type="Proteomes" id="UP000192582"/>
    </source>
</evidence>
<dbReference type="PROSITE" id="PS51123">
    <property type="entry name" value="OMPA_2"/>
    <property type="match status" value="1"/>
</dbReference>
<dbReference type="InterPro" id="IPR006665">
    <property type="entry name" value="OmpA-like"/>
</dbReference>
<reference evidence="4 5" key="1">
    <citation type="submission" date="2017-04" db="EMBL/GenBank/DDBJ databases">
        <authorList>
            <person name="Afonso C.L."/>
            <person name="Miller P.J."/>
            <person name="Scott M.A."/>
            <person name="Spackman E."/>
            <person name="Goraichik I."/>
            <person name="Dimitrov K.M."/>
            <person name="Suarez D.L."/>
            <person name="Swayne D.E."/>
        </authorList>
    </citation>
    <scope>NUCLEOTIDE SEQUENCE [LARGE SCALE GENOMIC DNA]</scope>
    <source>
        <strain evidence="4 5">KR-140</strain>
    </source>
</reference>
<dbReference type="Proteomes" id="UP000192582">
    <property type="component" value="Unassembled WGS sequence"/>
</dbReference>
<dbReference type="EMBL" id="FWWU01000005">
    <property type="protein sequence ID" value="SMB82141.1"/>
    <property type="molecule type" value="Genomic_DNA"/>
</dbReference>
<name>A0A1W1UMW0_9DEIO</name>
<evidence type="ECO:0000256" key="1">
    <source>
        <dbReference type="PROSITE-ProRule" id="PRU00473"/>
    </source>
</evidence>
<dbReference type="InterPro" id="IPR050330">
    <property type="entry name" value="Bact_OuterMem_StrucFunc"/>
</dbReference>
<organism evidence="4 5">
    <name type="scientific">Deinococcus hopiensis KR-140</name>
    <dbReference type="NCBI Taxonomy" id="695939"/>
    <lineage>
        <taxon>Bacteria</taxon>
        <taxon>Thermotogati</taxon>
        <taxon>Deinococcota</taxon>
        <taxon>Deinococci</taxon>
        <taxon>Deinococcales</taxon>
        <taxon>Deinococcaceae</taxon>
        <taxon>Deinococcus</taxon>
    </lineage>
</organism>
<dbReference type="SUPFAM" id="SSF103088">
    <property type="entry name" value="OmpA-like"/>
    <property type="match status" value="1"/>
</dbReference>
<sequence>MNRRAVRELEINPYIAFTDVAFTLVLVLVMVVVTVTLYGRIGWEDIKYKQAQASVRTAVIDAYARSDRPFVNNGRNDPPGAQRWVFAQANLFRKGTATLTPSGRSALLRFAGVVQSRQELWRRLRIEGHTLPTRSGQQDEWLLSAQRAEQVAILLQGAGHVPSYRMAIAGRAGQSPSFPAQPRNPANERVEILIEYAQKVQ</sequence>
<dbReference type="PANTHER" id="PTHR30329">
    <property type="entry name" value="STATOR ELEMENT OF FLAGELLAR MOTOR COMPLEX"/>
    <property type="match status" value="1"/>
</dbReference>
<feature type="domain" description="OmpA-like" evidence="3">
    <location>
        <begin position="79"/>
        <end position="198"/>
    </location>
</feature>
<dbReference type="InterPro" id="IPR036737">
    <property type="entry name" value="OmpA-like_sf"/>
</dbReference>
<evidence type="ECO:0000256" key="2">
    <source>
        <dbReference type="SAM" id="Phobius"/>
    </source>
</evidence>
<dbReference type="RefSeq" id="WP_084046158.1">
    <property type="nucleotide sequence ID" value="NZ_FWWU01000005.1"/>
</dbReference>
<evidence type="ECO:0000259" key="3">
    <source>
        <dbReference type="PROSITE" id="PS51123"/>
    </source>
</evidence>
<keyword evidence="2" id="KW-0812">Transmembrane</keyword>
<feature type="transmembrane region" description="Helical" evidence="2">
    <location>
        <begin position="20"/>
        <end position="39"/>
    </location>
</feature>
<dbReference type="OrthoDB" id="68115at2"/>
<gene>
    <name evidence="4" type="ORF">SAMN00790413_04861</name>
</gene>
<evidence type="ECO:0000313" key="4">
    <source>
        <dbReference type="EMBL" id="SMB82141.1"/>
    </source>
</evidence>
<keyword evidence="5" id="KW-1185">Reference proteome</keyword>